<accession>A0A834KIN3</accession>
<evidence type="ECO:0000313" key="2">
    <source>
        <dbReference type="Proteomes" id="UP000617340"/>
    </source>
</evidence>
<reference evidence="1" key="1">
    <citation type="journal article" date="2020" name="G3 (Bethesda)">
        <title>High-Quality Assemblies for Three Invasive Social Wasps from the &lt;i&gt;Vespula&lt;/i&gt; Genus.</title>
        <authorList>
            <person name="Harrop T.W.R."/>
            <person name="Guhlin J."/>
            <person name="McLaughlin G.M."/>
            <person name="Permina E."/>
            <person name="Stockwell P."/>
            <person name="Gilligan J."/>
            <person name="Le Lec M.F."/>
            <person name="Gruber M.A.M."/>
            <person name="Quinn O."/>
            <person name="Lovegrove M."/>
            <person name="Duncan E.J."/>
            <person name="Remnant E.J."/>
            <person name="Van Eeckhoven J."/>
            <person name="Graham B."/>
            <person name="Knapp R.A."/>
            <person name="Langford K.W."/>
            <person name="Kronenberg Z."/>
            <person name="Press M.O."/>
            <person name="Eacker S.M."/>
            <person name="Wilson-Rankin E.E."/>
            <person name="Purcell J."/>
            <person name="Lester P.J."/>
            <person name="Dearden P.K."/>
        </authorList>
    </citation>
    <scope>NUCLEOTIDE SEQUENCE</scope>
    <source>
        <strain evidence="1">Linc-1</strain>
    </source>
</reference>
<dbReference type="Proteomes" id="UP000617340">
    <property type="component" value="Unassembled WGS sequence"/>
</dbReference>
<dbReference type="EMBL" id="JACSDZ010000004">
    <property type="protein sequence ID" value="KAF7406571.1"/>
    <property type="molecule type" value="Genomic_DNA"/>
</dbReference>
<gene>
    <name evidence="1" type="ORF">HZH68_005940</name>
</gene>
<name>A0A834KIN3_VESGE</name>
<comment type="caution">
    <text evidence="1">The sequence shown here is derived from an EMBL/GenBank/DDBJ whole genome shotgun (WGS) entry which is preliminary data.</text>
</comment>
<keyword evidence="2" id="KW-1185">Reference proteome</keyword>
<sequence>MVKNSCFFQTRGTKGVASPEAAGCNLQQAREHLFVLPEMERWGCENRGNLEGWISSKGCGNSVPRRRCEAHESLMTKAEVKKSQEATASRFGGVPERFVSVATRRNWTAREKSRAF</sequence>
<evidence type="ECO:0000313" key="1">
    <source>
        <dbReference type="EMBL" id="KAF7406571.1"/>
    </source>
</evidence>
<protein>
    <submittedName>
        <fullName evidence="1">Uncharacterized protein</fullName>
    </submittedName>
</protein>
<proteinExistence type="predicted"/>
<dbReference type="AlphaFoldDB" id="A0A834KIN3"/>
<organism evidence="1 2">
    <name type="scientific">Vespula germanica</name>
    <name type="common">German yellow jacket</name>
    <name type="synonym">Paravespula germanica</name>
    <dbReference type="NCBI Taxonomy" id="30212"/>
    <lineage>
        <taxon>Eukaryota</taxon>
        <taxon>Metazoa</taxon>
        <taxon>Ecdysozoa</taxon>
        <taxon>Arthropoda</taxon>
        <taxon>Hexapoda</taxon>
        <taxon>Insecta</taxon>
        <taxon>Pterygota</taxon>
        <taxon>Neoptera</taxon>
        <taxon>Endopterygota</taxon>
        <taxon>Hymenoptera</taxon>
        <taxon>Apocrita</taxon>
        <taxon>Aculeata</taxon>
        <taxon>Vespoidea</taxon>
        <taxon>Vespidae</taxon>
        <taxon>Vespinae</taxon>
        <taxon>Vespula</taxon>
    </lineage>
</organism>